<sequence length="103" mass="11193">MSGSRSLAEHLADQLAPLGAVTVHRYFGGWAVRSHGRQFAMVMDTLYFRVDDATRSSYEEAGSVPFSYRAAGREVVVSTYYSVPAEAVDDRSGLCDLARAALA</sequence>
<dbReference type="RefSeq" id="WP_344462886.1">
    <property type="nucleotide sequence ID" value="NZ_BAAANT010000008.1"/>
</dbReference>
<dbReference type="Pfam" id="PF04993">
    <property type="entry name" value="TfoX_N"/>
    <property type="match status" value="1"/>
</dbReference>
<protein>
    <submittedName>
        <fullName evidence="2">TfoX/Sxy family protein</fullName>
    </submittedName>
</protein>
<dbReference type="Gene3D" id="3.30.1460.30">
    <property type="entry name" value="YgaC/TfoX-N like chaperone"/>
    <property type="match status" value="1"/>
</dbReference>
<organism evidence="2 3">
    <name type="scientific">Kitasatospora kazusensis</name>
    <dbReference type="NCBI Taxonomy" id="407974"/>
    <lineage>
        <taxon>Bacteria</taxon>
        <taxon>Bacillati</taxon>
        <taxon>Actinomycetota</taxon>
        <taxon>Actinomycetes</taxon>
        <taxon>Kitasatosporales</taxon>
        <taxon>Streptomycetaceae</taxon>
        <taxon>Kitasatospora</taxon>
    </lineage>
</organism>
<name>A0ABN2Z801_9ACTN</name>
<proteinExistence type="predicted"/>
<evidence type="ECO:0000313" key="3">
    <source>
        <dbReference type="Proteomes" id="UP001422759"/>
    </source>
</evidence>
<dbReference type="Proteomes" id="UP001422759">
    <property type="component" value="Unassembled WGS sequence"/>
</dbReference>
<feature type="domain" description="TfoX N-terminal" evidence="1">
    <location>
        <begin position="13"/>
        <end position="103"/>
    </location>
</feature>
<dbReference type="EMBL" id="BAAANT010000008">
    <property type="protein sequence ID" value="GAA2138158.1"/>
    <property type="molecule type" value="Genomic_DNA"/>
</dbReference>
<keyword evidence="3" id="KW-1185">Reference proteome</keyword>
<gene>
    <name evidence="2" type="ORF">GCM10009760_19240</name>
</gene>
<comment type="caution">
    <text evidence="2">The sequence shown here is derived from an EMBL/GenBank/DDBJ whole genome shotgun (WGS) entry which is preliminary data.</text>
</comment>
<dbReference type="SUPFAM" id="SSF159894">
    <property type="entry name" value="YgaC/TfoX-N like"/>
    <property type="match status" value="1"/>
</dbReference>
<dbReference type="InterPro" id="IPR007076">
    <property type="entry name" value="TfoX_N"/>
</dbReference>
<reference evidence="2 3" key="1">
    <citation type="journal article" date="2019" name="Int. J. Syst. Evol. Microbiol.">
        <title>The Global Catalogue of Microorganisms (GCM) 10K type strain sequencing project: providing services to taxonomists for standard genome sequencing and annotation.</title>
        <authorList>
            <consortium name="The Broad Institute Genomics Platform"/>
            <consortium name="The Broad Institute Genome Sequencing Center for Infectious Disease"/>
            <person name="Wu L."/>
            <person name="Ma J."/>
        </authorList>
    </citation>
    <scope>NUCLEOTIDE SEQUENCE [LARGE SCALE GENOMIC DNA]</scope>
    <source>
        <strain evidence="2 3">JCM 14560</strain>
    </source>
</reference>
<evidence type="ECO:0000313" key="2">
    <source>
        <dbReference type="EMBL" id="GAA2138158.1"/>
    </source>
</evidence>
<accession>A0ABN2Z801</accession>
<evidence type="ECO:0000259" key="1">
    <source>
        <dbReference type="Pfam" id="PF04993"/>
    </source>
</evidence>